<evidence type="ECO:0000313" key="3">
    <source>
        <dbReference type="Proteomes" id="UP001058974"/>
    </source>
</evidence>
<reference evidence="2 3" key="1">
    <citation type="journal article" date="2022" name="Nat. Genet.">
        <title>Improved pea reference genome and pan-genome highlight genomic features and evolutionary characteristics.</title>
        <authorList>
            <person name="Yang T."/>
            <person name="Liu R."/>
            <person name="Luo Y."/>
            <person name="Hu S."/>
            <person name="Wang D."/>
            <person name="Wang C."/>
            <person name="Pandey M.K."/>
            <person name="Ge S."/>
            <person name="Xu Q."/>
            <person name="Li N."/>
            <person name="Li G."/>
            <person name="Huang Y."/>
            <person name="Saxena R.K."/>
            <person name="Ji Y."/>
            <person name="Li M."/>
            <person name="Yan X."/>
            <person name="He Y."/>
            <person name="Liu Y."/>
            <person name="Wang X."/>
            <person name="Xiang C."/>
            <person name="Varshney R.K."/>
            <person name="Ding H."/>
            <person name="Gao S."/>
            <person name="Zong X."/>
        </authorList>
    </citation>
    <scope>NUCLEOTIDE SEQUENCE [LARGE SCALE GENOMIC DNA]</scope>
    <source>
        <strain evidence="2 3">cv. Zhongwan 6</strain>
    </source>
</reference>
<dbReference type="Gene3D" id="1.25.40.10">
    <property type="entry name" value="Tetratricopeptide repeat domain"/>
    <property type="match status" value="1"/>
</dbReference>
<dbReference type="EMBL" id="JAMSHJ010000005">
    <property type="protein sequence ID" value="KAI5405331.1"/>
    <property type="molecule type" value="Genomic_DNA"/>
</dbReference>
<dbReference type="PANTHER" id="PTHR47337">
    <property type="entry name" value="TETRATRICOPEPTIDE REPEAT (TPR)-LIKE SUPERFAMILY PROTEIN"/>
    <property type="match status" value="1"/>
</dbReference>
<dbReference type="Gramene" id="Psat05G0220000-T4">
    <property type="protein sequence ID" value="KAI5405331.1"/>
    <property type="gene ID" value="KIW84_052200"/>
</dbReference>
<keyword evidence="3" id="KW-1185">Reference proteome</keyword>
<evidence type="ECO:0000259" key="1">
    <source>
        <dbReference type="Pfam" id="PF00856"/>
    </source>
</evidence>
<dbReference type="Gene3D" id="2.170.270.10">
    <property type="entry name" value="SET domain"/>
    <property type="match status" value="1"/>
</dbReference>
<protein>
    <recommendedName>
        <fullName evidence="1">SET domain-containing protein</fullName>
    </recommendedName>
</protein>
<feature type="domain" description="SET" evidence="1">
    <location>
        <begin position="44"/>
        <end position="85"/>
    </location>
</feature>
<dbReference type="Proteomes" id="UP001058974">
    <property type="component" value="Chromosome 5"/>
</dbReference>
<dbReference type="SUPFAM" id="SSF82199">
    <property type="entry name" value="SET domain"/>
    <property type="match status" value="1"/>
</dbReference>
<proteinExistence type="predicted"/>
<sequence length="342" mass="38211">MTVVRLKSIDAHGLSDQCGGFPFHSSVHLTSNVEQVRVGKAIYKAGSLFNHSCQPNVHAYFLSRTLYLRTTKVVAAGSQLELSYGPQVGLWDCKDRQSFLQDEYGFHCQCTGCSEVNLSDIVLNAFRCIYPNCSGAVLENRVLECEKQKIEHFPIADKDIKNDDIYEVCLHAFNQNDAFNHIQPGNCLKCGSYCDLKSSRATVDKALICIKRLQDAILSKEISNTSISDALRSLHLLRSNLHAYNKVIAEAEDNLAQAFCLVGELQLSADHCKASIQILEKLYDPDDIVIAYELVKLSSVQLSLGDDSAVDSISRIGAIFSRYYGLHADLVFPYLQYLRREI</sequence>
<dbReference type="InterPro" id="IPR001214">
    <property type="entry name" value="SET_dom"/>
</dbReference>
<dbReference type="PANTHER" id="PTHR47337:SF1">
    <property type="entry name" value="TETRATRICOPEPTIDE REPEAT (TPR)-LIKE SUPERFAMILY PROTEIN"/>
    <property type="match status" value="1"/>
</dbReference>
<name>A0A9D4WRH9_PEA</name>
<dbReference type="AlphaFoldDB" id="A0A9D4WRH9"/>
<gene>
    <name evidence="2" type="ORF">KIW84_052200</name>
</gene>
<dbReference type="Pfam" id="PF00856">
    <property type="entry name" value="SET"/>
    <property type="match status" value="1"/>
</dbReference>
<dbReference type="InterPro" id="IPR011990">
    <property type="entry name" value="TPR-like_helical_dom_sf"/>
</dbReference>
<evidence type="ECO:0000313" key="2">
    <source>
        <dbReference type="EMBL" id="KAI5405331.1"/>
    </source>
</evidence>
<accession>A0A9D4WRH9</accession>
<comment type="caution">
    <text evidence="2">The sequence shown here is derived from an EMBL/GenBank/DDBJ whole genome shotgun (WGS) entry which is preliminary data.</text>
</comment>
<dbReference type="InterPro" id="IPR046341">
    <property type="entry name" value="SET_dom_sf"/>
</dbReference>
<organism evidence="2 3">
    <name type="scientific">Pisum sativum</name>
    <name type="common">Garden pea</name>
    <name type="synonym">Lathyrus oleraceus</name>
    <dbReference type="NCBI Taxonomy" id="3888"/>
    <lineage>
        <taxon>Eukaryota</taxon>
        <taxon>Viridiplantae</taxon>
        <taxon>Streptophyta</taxon>
        <taxon>Embryophyta</taxon>
        <taxon>Tracheophyta</taxon>
        <taxon>Spermatophyta</taxon>
        <taxon>Magnoliopsida</taxon>
        <taxon>eudicotyledons</taxon>
        <taxon>Gunneridae</taxon>
        <taxon>Pentapetalae</taxon>
        <taxon>rosids</taxon>
        <taxon>fabids</taxon>
        <taxon>Fabales</taxon>
        <taxon>Fabaceae</taxon>
        <taxon>Papilionoideae</taxon>
        <taxon>50 kb inversion clade</taxon>
        <taxon>NPAAA clade</taxon>
        <taxon>Hologalegina</taxon>
        <taxon>IRL clade</taxon>
        <taxon>Fabeae</taxon>
        <taxon>Lathyrus</taxon>
    </lineage>
</organism>